<gene>
    <name evidence="6" type="ORF">ACFPIJ_30130</name>
</gene>
<accession>A0ABV9W155</accession>
<evidence type="ECO:0000313" key="6">
    <source>
        <dbReference type="EMBL" id="MFC5002077.1"/>
    </source>
</evidence>
<dbReference type="PANTHER" id="PTHR30055">
    <property type="entry name" value="HTH-TYPE TRANSCRIPTIONAL REGULATOR RUTR"/>
    <property type="match status" value="1"/>
</dbReference>
<dbReference type="PROSITE" id="PS50977">
    <property type="entry name" value="HTH_TETR_2"/>
    <property type="match status" value="1"/>
</dbReference>
<organism evidence="6 7">
    <name type="scientific">Dactylosporangium cerinum</name>
    <dbReference type="NCBI Taxonomy" id="1434730"/>
    <lineage>
        <taxon>Bacteria</taxon>
        <taxon>Bacillati</taxon>
        <taxon>Actinomycetota</taxon>
        <taxon>Actinomycetes</taxon>
        <taxon>Micromonosporales</taxon>
        <taxon>Micromonosporaceae</taxon>
        <taxon>Dactylosporangium</taxon>
    </lineage>
</organism>
<dbReference type="EMBL" id="JBHSIU010000041">
    <property type="protein sequence ID" value="MFC5002077.1"/>
    <property type="molecule type" value="Genomic_DNA"/>
</dbReference>
<dbReference type="PRINTS" id="PR00455">
    <property type="entry name" value="HTHTETR"/>
</dbReference>
<dbReference type="Pfam" id="PF00440">
    <property type="entry name" value="TetR_N"/>
    <property type="match status" value="1"/>
</dbReference>
<protein>
    <submittedName>
        <fullName evidence="6">TetR/AcrR family transcriptional regulator</fullName>
    </submittedName>
</protein>
<keyword evidence="1" id="KW-0805">Transcription regulation</keyword>
<dbReference type="RefSeq" id="WP_380119822.1">
    <property type="nucleotide sequence ID" value="NZ_JBHSIU010000041.1"/>
</dbReference>
<evidence type="ECO:0000259" key="5">
    <source>
        <dbReference type="PROSITE" id="PS50977"/>
    </source>
</evidence>
<reference evidence="7" key="1">
    <citation type="journal article" date="2019" name="Int. J. Syst. Evol. Microbiol.">
        <title>The Global Catalogue of Microorganisms (GCM) 10K type strain sequencing project: providing services to taxonomists for standard genome sequencing and annotation.</title>
        <authorList>
            <consortium name="The Broad Institute Genomics Platform"/>
            <consortium name="The Broad Institute Genome Sequencing Center for Infectious Disease"/>
            <person name="Wu L."/>
            <person name="Ma J."/>
        </authorList>
    </citation>
    <scope>NUCLEOTIDE SEQUENCE [LARGE SCALE GENOMIC DNA]</scope>
    <source>
        <strain evidence="7">CGMCC 4.7152</strain>
    </source>
</reference>
<feature type="DNA-binding region" description="H-T-H motif" evidence="4">
    <location>
        <begin position="36"/>
        <end position="55"/>
    </location>
</feature>
<evidence type="ECO:0000256" key="1">
    <source>
        <dbReference type="ARBA" id="ARBA00023015"/>
    </source>
</evidence>
<keyword evidence="3" id="KW-0804">Transcription</keyword>
<dbReference type="InterPro" id="IPR009057">
    <property type="entry name" value="Homeodomain-like_sf"/>
</dbReference>
<evidence type="ECO:0000256" key="2">
    <source>
        <dbReference type="ARBA" id="ARBA00023125"/>
    </source>
</evidence>
<keyword evidence="7" id="KW-1185">Reference proteome</keyword>
<dbReference type="Gene3D" id="1.10.10.60">
    <property type="entry name" value="Homeodomain-like"/>
    <property type="match status" value="1"/>
</dbReference>
<dbReference type="SUPFAM" id="SSF46689">
    <property type="entry name" value="Homeodomain-like"/>
    <property type="match status" value="1"/>
</dbReference>
<evidence type="ECO:0000256" key="3">
    <source>
        <dbReference type="ARBA" id="ARBA00023163"/>
    </source>
</evidence>
<dbReference type="Gene3D" id="1.10.357.10">
    <property type="entry name" value="Tetracycline Repressor, domain 2"/>
    <property type="match status" value="1"/>
</dbReference>
<evidence type="ECO:0000313" key="7">
    <source>
        <dbReference type="Proteomes" id="UP001595912"/>
    </source>
</evidence>
<proteinExistence type="predicted"/>
<sequence>MVDGPGLRERKKLETRRVLWQAAVRLFDERGYDQVSIAEIAAAANVSKMTVFNYYATKEDLVFGPMEEHIEDFARVILTRPPGAGVVAALREHFLELLANRDPVSGLNDLPQIRALQLLMLRTPALQPRARMFFHRSEEAITAALRKETDELTARIAAGQIMAVRSTLMQTNVEQLCKGRSTDEVYPEAVAATNRAFDLLEHGLAAL</sequence>
<dbReference type="Proteomes" id="UP001595912">
    <property type="component" value="Unassembled WGS sequence"/>
</dbReference>
<name>A0ABV9W155_9ACTN</name>
<dbReference type="InterPro" id="IPR001647">
    <property type="entry name" value="HTH_TetR"/>
</dbReference>
<evidence type="ECO:0000256" key="4">
    <source>
        <dbReference type="PROSITE-ProRule" id="PRU00335"/>
    </source>
</evidence>
<feature type="domain" description="HTH tetR-type" evidence="5">
    <location>
        <begin position="13"/>
        <end position="73"/>
    </location>
</feature>
<dbReference type="InterPro" id="IPR050109">
    <property type="entry name" value="HTH-type_TetR-like_transc_reg"/>
</dbReference>
<comment type="caution">
    <text evidence="6">The sequence shown here is derived from an EMBL/GenBank/DDBJ whole genome shotgun (WGS) entry which is preliminary data.</text>
</comment>
<keyword evidence="2 4" id="KW-0238">DNA-binding</keyword>
<dbReference type="PANTHER" id="PTHR30055:SF234">
    <property type="entry name" value="HTH-TYPE TRANSCRIPTIONAL REGULATOR BETI"/>
    <property type="match status" value="1"/>
</dbReference>